<dbReference type="Proteomes" id="UP000321424">
    <property type="component" value="Unassembled WGS sequence"/>
</dbReference>
<evidence type="ECO:0000313" key="1">
    <source>
        <dbReference type="EMBL" id="GEM39951.1"/>
    </source>
</evidence>
<dbReference type="AlphaFoldDB" id="A0A511MHM8"/>
<protein>
    <submittedName>
        <fullName evidence="1">Uncharacterized protein</fullName>
    </submittedName>
</protein>
<proteinExistence type="predicted"/>
<sequence>MSAQSVIPRVVTVATGRFAPGHLGELTRIVPFEMLDAALESTRATQVRGVAVAGGGVSAAGGLFVP</sequence>
<keyword evidence="2" id="KW-1185">Reference proteome</keyword>
<gene>
    <name evidence="1" type="ORF">NN4_44700</name>
</gene>
<reference evidence="1 2" key="1">
    <citation type="submission" date="2019-07" db="EMBL/GenBank/DDBJ databases">
        <title>Whole genome shotgun sequence of Nocardia ninae NBRC 108245.</title>
        <authorList>
            <person name="Hosoyama A."/>
            <person name="Uohara A."/>
            <person name="Ohji S."/>
            <person name="Ichikawa N."/>
        </authorList>
    </citation>
    <scope>NUCLEOTIDE SEQUENCE [LARGE SCALE GENOMIC DNA]</scope>
    <source>
        <strain evidence="1 2">NBRC 108245</strain>
    </source>
</reference>
<accession>A0A511MHM8</accession>
<name>A0A511MHM8_9NOCA</name>
<comment type="caution">
    <text evidence="1">The sequence shown here is derived from an EMBL/GenBank/DDBJ whole genome shotgun (WGS) entry which is preliminary data.</text>
</comment>
<evidence type="ECO:0000313" key="2">
    <source>
        <dbReference type="Proteomes" id="UP000321424"/>
    </source>
</evidence>
<dbReference type="EMBL" id="BJXA01000030">
    <property type="protein sequence ID" value="GEM39951.1"/>
    <property type="molecule type" value="Genomic_DNA"/>
</dbReference>
<organism evidence="1 2">
    <name type="scientific">Nocardia ninae NBRC 108245</name>
    <dbReference type="NCBI Taxonomy" id="1210091"/>
    <lineage>
        <taxon>Bacteria</taxon>
        <taxon>Bacillati</taxon>
        <taxon>Actinomycetota</taxon>
        <taxon>Actinomycetes</taxon>
        <taxon>Mycobacteriales</taxon>
        <taxon>Nocardiaceae</taxon>
        <taxon>Nocardia</taxon>
    </lineage>
</organism>